<proteinExistence type="predicted"/>
<dbReference type="GeneID" id="90569093"/>
<feature type="transmembrane region" description="Helical" evidence="1">
    <location>
        <begin position="60"/>
        <end position="86"/>
    </location>
</feature>
<organism evidence="2 3">
    <name type="scientific">Shewanella vesiculosa</name>
    <dbReference type="NCBI Taxonomy" id="518738"/>
    <lineage>
        <taxon>Bacteria</taxon>
        <taxon>Pseudomonadati</taxon>
        <taxon>Pseudomonadota</taxon>
        <taxon>Gammaproteobacteria</taxon>
        <taxon>Alteromonadales</taxon>
        <taxon>Shewanellaceae</taxon>
        <taxon>Shewanella</taxon>
    </lineage>
</organism>
<dbReference type="RefSeq" id="WP_235781736.1">
    <property type="nucleotide sequence ID" value="NZ_JAACRJ010000005.1"/>
</dbReference>
<gene>
    <name evidence="2" type="ORF">ABHN84_11740</name>
</gene>
<feature type="transmembrane region" description="Helical" evidence="1">
    <location>
        <begin position="36"/>
        <end position="53"/>
    </location>
</feature>
<evidence type="ECO:0000256" key="1">
    <source>
        <dbReference type="SAM" id="Phobius"/>
    </source>
</evidence>
<feature type="transmembrane region" description="Helical" evidence="1">
    <location>
        <begin position="12"/>
        <end position="30"/>
    </location>
</feature>
<evidence type="ECO:0000313" key="3">
    <source>
        <dbReference type="Proteomes" id="UP001477278"/>
    </source>
</evidence>
<evidence type="ECO:0000313" key="2">
    <source>
        <dbReference type="EMBL" id="MEO3682958.1"/>
    </source>
</evidence>
<accession>A0ABV0FQ66</accession>
<keyword evidence="1" id="KW-0812">Transmembrane</keyword>
<keyword evidence="1" id="KW-1133">Transmembrane helix</keyword>
<dbReference type="Proteomes" id="UP001477278">
    <property type="component" value="Unassembled WGS sequence"/>
</dbReference>
<protein>
    <submittedName>
        <fullName evidence="2">Uncharacterized protein</fullName>
    </submittedName>
</protein>
<feature type="transmembrane region" description="Helical" evidence="1">
    <location>
        <begin position="98"/>
        <end position="119"/>
    </location>
</feature>
<reference evidence="2 3" key="1">
    <citation type="submission" date="2024-05" db="EMBL/GenBank/DDBJ databases">
        <title>Genome sequencing of Marine Estuary Bacteria, Shewanella vesiculosa and S. baltica, and Pseudomonas syringae.</title>
        <authorList>
            <person name="Gurung A."/>
            <person name="Maclea K.S."/>
        </authorList>
    </citation>
    <scope>NUCLEOTIDE SEQUENCE [LARGE SCALE GENOMIC DNA]</scope>
    <source>
        <strain evidence="2 3">1A</strain>
    </source>
</reference>
<dbReference type="EMBL" id="JBDPZN010000004">
    <property type="protein sequence ID" value="MEO3682958.1"/>
    <property type="molecule type" value="Genomic_DNA"/>
</dbReference>
<keyword evidence="1" id="KW-0472">Membrane</keyword>
<name>A0ABV0FQ66_9GAMM</name>
<comment type="caution">
    <text evidence="2">The sequence shown here is derived from an EMBL/GenBank/DDBJ whole genome shotgun (WGS) entry which is preliminary data.</text>
</comment>
<sequence length="132" mass="14918">MNQNSAQRMPVRVMILISLYVVLTLVAIWRAITFEAFDLLTLGVIPVFIGLLIRAPWTKVLLLSYVALQSLGLVAMTTTALIAYQITPEDVKLVFRGYNIPLIPLWLLLLSVVVFQWWVGLSNATRDYLAQK</sequence>
<keyword evidence="3" id="KW-1185">Reference proteome</keyword>